<comment type="caution">
    <text evidence="1">The sequence shown here is derived from an EMBL/GenBank/DDBJ whole genome shotgun (WGS) entry which is preliminary data.</text>
</comment>
<dbReference type="AlphaFoldDB" id="A0A2V3J720"/>
<reference evidence="1 2" key="1">
    <citation type="journal article" date="2018" name="Mol. Biol. Evol.">
        <title>Analysis of the draft genome of the red seaweed Gracilariopsis chorda provides insights into genome size evolution in Rhodophyta.</title>
        <authorList>
            <person name="Lee J."/>
            <person name="Yang E.C."/>
            <person name="Graf L."/>
            <person name="Yang J.H."/>
            <person name="Qiu H."/>
            <person name="Zel Zion U."/>
            <person name="Chan C.X."/>
            <person name="Stephens T.G."/>
            <person name="Weber A.P.M."/>
            <person name="Boo G.H."/>
            <person name="Boo S.M."/>
            <person name="Kim K.M."/>
            <person name="Shin Y."/>
            <person name="Jung M."/>
            <person name="Lee S.J."/>
            <person name="Yim H.S."/>
            <person name="Lee J.H."/>
            <person name="Bhattacharya D."/>
            <person name="Yoon H.S."/>
        </authorList>
    </citation>
    <scope>NUCLEOTIDE SEQUENCE [LARGE SCALE GENOMIC DNA]</scope>
    <source>
        <strain evidence="1 2">SKKU-2015</strain>
        <tissue evidence="1">Whole body</tissue>
    </source>
</reference>
<name>A0A2V3J720_9FLOR</name>
<dbReference type="Proteomes" id="UP000247409">
    <property type="component" value="Unassembled WGS sequence"/>
</dbReference>
<organism evidence="1 2">
    <name type="scientific">Gracilariopsis chorda</name>
    <dbReference type="NCBI Taxonomy" id="448386"/>
    <lineage>
        <taxon>Eukaryota</taxon>
        <taxon>Rhodophyta</taxon>
        <taxon>Florideophyceae</taxon>
        <taxon>Rhodymeniophycidae</taxon>
        <taxon>Gracilariales</taxon>
        <taxon>Gracilariaceae</taxon>
        <taxon>Gracilariopsis</taxon>
    </lineage>
</organism>
<proteinExistence type="predicted"/>
<protein>
    <submittedName>
        <fullName evidence="1">Uncharacterized protein</fullName>
    </submittedName>
</protein>
<evidence type="ECO:0000313" key="2">
    <source>
        <dbReference type="Proteomes" id="UP000247409"/>
    </source>
</evidence>
<evidence type="ECO:0000313" key="1">
    <source>
        <dbReference type="EMBL" id="PXF49160.1"/>
    </source>
</evidence>
<dbReference type="EMBL" id="NBIV01000008">
    <property type="protein sequence ID" value="PXF49160.1"/>
    <property type="molecule type" value="Genomic_DNA"/>
</dbReference>
<keyword evidence="2" id="KW-1185">Reference proteome</keyword>
<gene>
    <name evidence="1" type="ORF">BWQ96_01109</name>
</gene>
<sequence length="50" mass="5416">MQVFFEDGAADVPVGTPVTVVVEEEDAIAAFKDYVPDEGTVEYTTEPHLS</sequence>
<accession>A0A2V3J720</accession>